<keyword evidence="1" id="KW-1133">Transmembrane helix</keyword>
<protein>
    <recommendedName>
        <fullName evidence="4">DUF2029 domain-containing protein</fullName>
    </recommendedName>
</protein>
<gene>
    <name evidence="2" type="ORF">H8B15_16705</name>
</gene>
<accession>A0ABR7MPC4</accession>
<evidence type="ECO:0000256" key="1">
    <source>
        <dbReference type="SAM" id="Phobius"/>
    </source>
</evidence>
<dbReference type="Proteomes" id="UP000622017">
    <property type="component" value="Unassembled WGS sequence"/>
</dbReference>
<evidence type="ECO:0000313" key="2">
    <source>
        <dbReference type="EMBL" id="MBC6612565.1"/>
    </source>
</evidence>
<feature type="transmembrane region" description="Helical" evidence="1">
    <location>
        <begin position="284"/>
        <end position="304"/>
    </location>
</feature>
<name>A0ABR7MPC4_9BACT</name>
<feature type="transmembrane region" description="Helical" evidence="1">
    <location>
        <begin position="136"/>
        <end position="161"/>
    </location>
</feature>
<proteinExistence type="predicted"/>
<feature type="transmembrane region" description="Helical" evidence="1">
    <location>
        <begin position="167"/>
        <end position="192"/>
    </location>
</feature>
<feature type="transmembrane region" description="Helical" evidence="1">
    <location>
        <begin position="93"/>
        <end position="115"/>
    </location>
</feature>
<feature type="transmembrane region" description="Helical" evidence="1">
    <location>
        <begin position="6"/>
        <end position="27"/>
    </location>
</feature>
<feature type="transmembrane region" description="Helical" evidence="1">
    <location>
        <begin position="250"/>
        <end position="272"/>
    </location>
</feature>
<evidence type="ECO:0000313" key="3">
    <source>
        <dbReference type="Proteomes" id="UP000622017"/>
    </source>
</evidence>
<dbReference type="EMBL" id="JACSCY010000015">
    <property type="protein sequence ID" value="MBC6612565.1"/>
    <property type="molecule type" value="Genomic_DNA"/>
</dbReference>
<keyword evidence="3" id="KW-1185">Reference proteome</keyword>
<comment type="caution">
    <text evidence="2">The sequence shown here is derived from an EMBL/GenBank/DDBJ whole genome shotgun (WGS) entry which is preliminary data.</text>
</comment>
<sequence length="343" mass="38037">MPTTWRNWLLVYIVAVGLLAGGAYTMYRHYDFSHSLDTRSYLRVAQGKFRGTSITRRYRVVVPWAAAAVAWPIKKVYTRVWPQRPQSEWPLRLAFYIVNTLVLAGAGLLMFRTCLLYGASPPAALLALAAVLCSRWAVYLAGLPMVDSLYVLVVALAFYAARSGSRAALVCCLLLGPLAKESFVFLVPWLLVFGQTAGRWPLQLMLLTAAGALTYTIRYWIDAQAGTPPAASVQNAFHHFENLRYSLQRLFSVGGAGDLFSVLGFFWLLFLLGLCDAALWRRWIAPLGWAGGTFLLLVLVHMLLSGELGRMAYLGTPVLAVGLALVLTHHPLGRWLINVQHNP</sequence>
<keyword evidence="1" id="KW-0472">Membrane</keyword>
<evidence type="ECO:0008006" key="4">
    <source>
        <dbReference type="Google" id="ProtNLM"/>
    </source>
</evidence>
<feature type="transmembrane region" description="Helical" evidence="1">
    <location>
        <begin position="310"/>
        <end position="328"/>
    </location>
</feature>
<organism evidence="2 3">
    <name type="scientific">Hymenobacter citatus</name>
    <dbReference type="NCBI Taxonomy" id="2763506"/>
    <lineage>
        <taxon>Bacteria</taxon>
        <taxon>Pseudomonadati</taxon>
        <taxon>Bacteroidota</taxon>
        <taxon>Cytophagia</taxon>
        <taxon>Cytophagales</taxon>
        <taxon>Hymenobacteraceae</taxon>
        <taxon>Hymenobacter</taxon>
    </lineage>
</organism>
<reference evidence="2 3" key="1">
    <citation type="submission" date="2020-08" db="EMBL/GenBank/DDBJ databases">
        <title>Hymenobacter sp.</title>
        <authorList>
            <person name="Kim M.K."/>
        </authorList>
    </citation>
    <scope>NUCLEOTIDE SEQUENCE [LARGE SCALE GENOMIC DNA]</scope>
    <source>
        <strain evidence="2 3">BT507</strain>
    </source>
</reference>
<keyword evidence="1" id="KW-0812">Transmembrane</keyword>
<feature type="transmembrane region" description="Helical" evidence="1">
    <location>
        <begin position="204"/>
        <end position="221"/>
    </location>
</feature>